<dbReference type="Pfam" id="PF14552">
    <property type="entry name" value="Tautomerase_2"/>
    <property type="match status" value="1"/>
</dbReference>
<dbReference type="STRING" id="1108045.GORHZ_118_00710"/>
<reference evidence="1 2" key="1">
    <citation type="submission" date="2012-08" db="EMBL/GenBank/DDBJ databases">
        <title>Whole genome shotgun sequence of Gordonia rhizosphera NBRC 16068.</title>
        <authorList>
            <person name="Takarada H."/>
            <person name="Isaki S."/>
            <person name="Hosoyama A."/>
            <person name="Tsuchikane K."/>
            <person name="Katsumata H."/>
            <person name="Baba S."/>
            <person name="Ohji S."/>
            <person name="Yamazaki S."/>
            <person name="Fujita N."/>
        </authorList>
    </citation>
    <scope>NUCLEOTIDE SEQUENCE [LARGE SCALE GENOMIC DNA]</scope>
    <source>
        <strain evidence="1 2">NBRC 16068</strain>
    </source>
</reference>
<dbReference type="Proteomes" id="UP000008363">
    <property type="component" value="Unassembled WGS sequence"/>
</dbReference>
<protein>
    <recommendedName>
        <fullName evidence="3">Tautomerase</fullName>
    </recommendedName>
</protein>
<organism evidence="1 2">
    <name type="scientific">Gordonia rhizosphera NBRC 16068</name>
    <dbReference type="NCBI Taxonomy" id="1108045"/>
    <lineage>
        <taxon>Bacteria</taxon>
        <taxon>Bacillati</taxon>
        <taxon>Actinomycetota</taxon>
        <taxon>Actinomycetes</taxon>
        <taxon>Mycobacteriales</taxon>
        <taxon>Gordoniaceae</taxon>
        <taxon>Gordonia</taxon>
    </lineage>
</organism>
<dbReference type="RefSeq" id="WP_006333968.1">
    <property type="nucleotide sequence ID" value="NZ_BAHC01000118.1"/>
</dbReference>
<evidence type="ECO:0000313" key="1">
    <source>
        <dbReference type="EMBL" id="GAB90854.1"/>
    </source>
</evidence>
<gene>
    <name evidence="1" type="ORF">GORHZ_118_00710</name>
</gene>
<dbReference type="Gene3D" id="3.30.429.10">
    <property type="entry name" value="Macrophage Migration Inhibitory Factor"/>
    <property type="match status" value="1"/>
</dbReference>
<dbReference type="InterPro" id="IPR037479">
    <property type="entry name" value="Tauto_MSAD"/>
</dbReference>
<dbReference type="EMBL" id="BAHC01000118">
    <property type="protein sequence ID" value="GAB90854.1"/>
    <property type="molecule type" value="Genomic_DNA"/>
</dbReference>
<keyword evidence="2" id="KW-1185">Reference proteome</keyword>
<evidence type="ECO:0008006" key="3">
    <source>
        <dbReference type="Google" id="ProtNLM"/>
    </source>
</evidence>
<comment type="caution">
    <text evidence="1">The sequence shown here is derived from an EMBL/GenBank/DDBJ whole genome shotgun (WGS) entry which is preliminary data.</text>
</comment>
<dbReference type="AlphaFoldDB" id="K6WWE3"/>
<sequence length="131" mass="14432">MPLIYVDLLDNRTDAQVATLLDAVHAAVVEAFEVPERDRYQVVNVHRPGHMVVQDTGLGIDRTDDVVVIRVVSKRRSVPRKQRLYELLATNLARDCGIAASDLVVSVVENDAPDWSFGHGVAQFVTGDLPS</sequence>
<name>K6WWE3_9ACTN</name>
<proteinExistence type="predicted"/>
<dbReference type="eggNOG" id="COG1942">
    <property type="taxonomic scope" value="Bacteria"/>
</dbReference>
<dbReference type="PANTHER" id="PTHR38460">
    <property type="entry name" value="TAUTOMERASE YOLI-RELATED"/>
    <property type="match status" value="1"/>
</dbReference>
<dbReference type="SUPFAM" id="SSF55331">
    <property type="entry name" value="Tautomerase/MIF"/>
    <property type="match status" value="1"/>
</dbReference>
<dbReference type="InterPro" id="IPR014347">
    <property type="entry name" value="Tautomerase/MIF_sf"/>
</dbReference>
<dbReference type="PANTHER" id="PTHR38460:SF1">
    <property type="entry name" value="TAUTOMERASE YOLI-RELATED"/>
    <property type="match status" value="1"/>
</dbReference>
<dbReference type="OrthoDB" id="9804765at2"/>
<accession>K6WWE3</accession>
<evidence type="ECO:0000313" key="2">
    <source>
        <dbReference type="Proteomes" id="UP000008363"/>
    </source>
</evidence>